<dbReference type="eggNOG" id="ENOG502T830">
    <property type="taxonomic scope" value="Eukaryota"/>
</dbReference>
<name>B4LVU5_DROVI</name>
<keyword evidence="2" id="KW-0732">Signal</keyword>
<evidence type="ECO:0000256" key="1">
    <source>
        <dbReference type="SAM" id="MobiDB-lite"/>
    </source>
</evidence>
<gene>
    <name evidence="3" type="primary">Dvir\GJ24213</name>
    <name evidence="3" type="ORF">Dvir_GJ24213</name>
</gene>
<reference evidence="3 4" key="1">
    <citation type="journal article" date="2007" name="Nature">
        <title>Evolution of genes and genomes on the Drosophila phylogeny.</title>
        <authorList>
            <consortium name="Drosophila 12 Genomes Consortium"/>
            <person name="Clark A.G."/>
            <person name="Eisen M.B."/>
            <person name="Smith D.R."/>
            <person name="Bergman C.M."/>
            <person name="Oliver B."/>
            <person name="Markow T.A."/>
            <person name="Kaufman T.C."/>
            <person name="Kellis M."/>
            <person name="Gelbart W."/>
            <person name="Iyer V.N."/>
            <person name="Pollard D.A."/>
            <person name="Sackton T.B."/>
            <person name="Larracuente A.M."/>
            <person name="Singh N.D."/>
            <person name="Abad J.P."/>
            <person name="Abt D.N."/>
            <person name="Adryan B."/>
            <person name="Aguade M."/>
            <person name="Akashi H."/>
            <person name="Anderson W.W."/>
            <person name="Aquadro C.F."/>
            <person name="Ardell D.H."/>
            <person name="Arguello R."/>
            <person name="Artieri C.G."/>
            <person name="Barbash D.A."/>
            <person name="Barker D."/>
            <person name="Barsanti P."/>
            <person name="Batterham P."/>
            <person name="Batzoglou S."/>
            <person name="Begun D."/>
            <person name="Bhutkar A."/>
            <person name="Blanco E."/>
            <person name="Bosak S.A."/>
            <person name="Bradley R.K."/>
            <person name="Brand A.D."/>
            <person name="Brent M.R."/>
            <person name="Brooks A.N."/>
            <person name="Brown R.H."/>
            <person name="Butlin R.K."/>
            <person name="Caggese C."/>
            <person name="Calvi B.R."/>
            <person name="Bernardo de Carvalho A."/>
            <person name="Caspi A."/>
            <person name="Castrezana S."/>
            <person name="Celniker S.E."/>
            <person name="Chang J.L."/>
            <person name="Chapple C."/>
            <person name="Chatterji S."/>
            <person name="Chinwalla A."/>
            <person name="Civetta A."/>
            <person name="Clifton S.W."/>
            <person name="Comeron J.M."/>
            <person name="Costello J.C."/>
            <person name="Coyne J.A."/>
            <person name="Daub J."/>
            <person name="David R.G."/>
            <person name="Delcher A.L."/>
            <person name="Delehaunty K."/>
            <person name="Do C.B."/>
            <person name="Ebling H."/>
            <person name="Edwards K."/>
            <person name="Eickbush T."/>
            <person name="Evans J.D."/>
            <person name="Filipski A."/>
            <person name="Findeiss S."/>
            <person name="Freyhult E."/>
            <person name="Fulton L."/>
            <person name="Fulton R."/>
            <person name="Garcia A.C."/>
            <person name="Gardiner A."/>
            <person name="Garfield D.A."/>
            <person name="Garvin B.E."/>
            <person name="Gibson G."/>
            <person name="Gilbert D."/>
            <person name="Gnerre S."/>
            <person name="Godfrey J."/>
            <person name="Good R."/>
            <person name="Gotea V."/>
            <person name="Gravely B."/>
            <person name="Greenberg A.J."/>
            <person name="Griffiths-Jones S."/>
            <person name="Gross S."/>
            <person name="Guigo R."/>
            <person name="Gustafson E.A."/>
            <person name="Haerty W."/>
            <person name="Hahn M.W."/>
            <person name="Halligan D.L."/>
            <person name="Halpern A.L."/>
            <person name="Halter G.M."/>
            <person name="Han M.V."/>
            <person name="Heger A."/>
            <person name="Hillier L."/>
            <person name="Hinrichs A.S."/>
            <person name="Holmes I."/>
            <person name="Hoskins R.A."/>
            <person name="Hubisz M.J."/>
            <person name="Hultmark D."/>
            <person name="Huntley M.A."/>
            <person name="Jaffe D.B."/>
            <person name="Jagadeeshan S."/>
            <person name="Jeck W.R."/>
            <person name="Johnson J."/>
            <person name="Jones C.D."/>
            <person name="Jordan W.C."/>
            <person name="Karpen G.H."/>
            <person name="Kataoka E."/>
            <person name="Keightley P.D."/>
            <person name="Kheradpour P."/>
            <person name="Kirkness E.F."/>
            <person name="Koerich L.B."/>
            <person name="Kristiansen K."/>
            <person name="Kudrna D."/>
            <person name="Kulathinal R.J."/>
            <person name="Kumar S."/>
            <person name="Kwok R."/>
            <person name="Lander E."/>
            <person name="Langley C.H."/>
            <person name="Lapoint R."/>
            <person name="Lazzaro B.P."/>
            <person name="Lee S.J."/>
            <person name="Levesque L."/>
            <person name="Li R."/>
            <person name="Lin C.F."/>
            <person name="Lin M.F."/>
            <person name="Lindblad-Toh K."/>
            <person name="Llopart A."/>
            <person name="Long M."/>
            <person name="Low L."/>
            <person name="Lozovsky E."/>
            <person name="Lu J."/>
            <person name="Luo M."/>
            <person name="Machado C.A."/>
            <person name="Makalowski W."/>
            <person name="Marzo M."/>
            <person name="Matsuda M."/>
            <person name="Matzkin L."/>
            <person name="McAllister B."/>
            <person name="McBride C.S."/>
            <person name="McKernan B."/>
            <person name="McKernan K."/>
            <person name="Mendez-Lago M."/>
            <person name="Minx P."/>
            <person name="Mollenhauer M.U."/>
            <person name="Montooth K."/>
            <person name="Mount S.M."/>
            <person name="Mu X."/>
            <person name="Myers E."/>
            <person name="Negre B."/>
            <person name="Newfeld S."/>
            <person name="Nielsen R."/>
            <person name="Noor M.A."/>
            <person name="O'Grady P."/>
            <person name="Pachter L."/>
            <person name="Papaceit M."/>
            <person name="Parisi M.J."/>
            <person name="Parisi M."/>
            <person name="Parts L."/>
            <person name="Pedersen J.S."/>
            <person name="Pesole G."/>
            <person name="Phillippy A.M."/>
            <person name="Ponting C.P."/>
            <person name="Pop M."/>
            <person name="Porcelli D."/>
            <person name="Powell J.R."/>
            <person name="Prohaska S."/>
            <person name="Pruitt K."/>
            <person name="Puig M."/>
            <person name="Quesneville H."/>
            <person name="Ram K.R."/>
            <person name="Rand D."/>
            <person name="Rasmussen M.D."/>
            <person name="Reed L.K."/>
            <person name="Reenan R."/>
            <person name="Reily A."/>
            <person name="Remington K.A."/>
            <person name="Rieger T.T."/>
            <person name="Ritchie M.G."/>
            <person name="Robin C."/>
            <person name="Rogers Y.H."/>
            <person name="Rohde C."/>
            <person name="Rozas J."/>
            <person name="Rubenfield M.J."/>
            <person name="Ruiz A."/>
            <person name="Russo S."/>
            <person name="Salzberg S.L."/>
            <person name="Sanchez-Gracia A."/>
            <person name="Saranga D.J."/>
            <person name="Sato H."/>
            <person name="Schaeffer S.W."/>
            <person name="Schatz M.C."/>
            <person name="Schlenke T."/>
            <person name="Schwartz R."/>
            <person name="Segarra C."/>
            <person name="Singh R.S."/>
            <person name="Sirot L."/>
            <person name="Sirota M."/>
            <person name="Sisneros N.B."/>
            <person name="Smith C.D."/>
            <person name="Smith T.F."/>
            <person name="Spieth J."/>
            <person name="Stage D.E."/>
            <person name="Stark A."/>
            <person name="Stephan W."/>
            <person name="Strausberg R.L."/>
            <person name="Strempel S."/>
            <person name="Sturgill D."/>
            <person name="Sutton G."/>
            <person name="Sutton G.G."/>
            <person name="Tao W."/>
            <person name="Teichmann S."/>
            <person name="Tobari Y.N."/>
            <person name="Tomimura Y."/>
            <person name="Tsolas J.M."/>
            <person name="Valente V.L."/>
            <person name="Venter E."/>
            <person name="Venter J.C."/>
            <person name="Vicario S."/>
            <person name="Vieira F.G."/>
            <person name="Vilella A.J."/>
            <person name="Villasante A."/>
            <person name="Walenz B."/>
            <person name="Wang J."/>
            <person name="Wasserman M."/>
            <person name="Watts T."/>
            <person name="Wilson D."/>
            <person name="Wilson R.K."/>
            <person name="Wing R.A."/>
            <person name="Wolfner M.F."/>
            <person name="Wong A."/>
            <person name="Wong G.K."/>
            <person name="Wu C.I."/>
            <person name="Wu G."/>
            <person name="Yamamoto D."/>
            <person name="Yang H.P."/>
            <person name="Yang S.P."/>
            <person name="Yorke J.A."/>
            <person name="Yoshida K."/>
            <person name="Zdobnov E."/>
            <person name="Zhang P."/>
            <person name="Zhang Y."/>
            <person name="Zimin A.V."/>
            <person name="Baldwin J."/>
            <person name="Abdouelleil A."/>
            <person name="Abdulkadir J."/>
            <person name="Abebe A."/>
            <person name="Abera B."/>
            <person name="Abreu J."/>
            <person name="Acer S.C."/>
            <person name="Aftuck L."/>
            <person name="Alexander A."/>
            <person name="An P."/>
            <person name="Anderson E."/>
            <person name="Anderson S."/>
            <person name="Arachi H."/>
            <person name="Azer M."/>
            <person name="Bachantsang P."/>
            <person name="Barry A."/>
            <person name="Bayul T."/>
            <person name="Berlin A."/>
            <person name="Bessette D."/>
            <person name="Bloom T."/>
            <person name="Blye J."/>
            <person name="Boguslavskiy L."/>
            <person name="Bonnet C."/>
            <person name="Boukhgalter B."/>
            <person name="Bourzgui I."/>
            <person name="Brown A."/>
            <person name="Cahill P."/>
            <person name="Channer S."/>
            <person name="Cheshatsang Y."/>
            <person name="Chuda L."/>
            <person name="Citroen M."/>
            <person name="Collymore A."/>
            <person name="Cooke P."/>
            <person name="Costello M."/>
            <person name="D'Aco K."/>
            <person name="Daza R."/>
            <person name="De Haan G."/>
            <person name="DeGray S."/>
            <person name="DeMaso C."/>
            <person name="Dhargay N."/>
            <person name="Dooley K."/>
            <person name="Dooley E."/>
            <person name="Doricent M."/>
            <person name="Dorje P."/>
            <person name="Dorjee K."/>
            <person name="Dupes A."/>
            <person name="Elong R."/>
            <person name="Falk J."/>
            <person name="Farina A."/>
            <person name="Faro S."/>
            <person name="Ferguson D."/>
            <person name="Fisher S."/>
            <person name="Foley C.D."/>
            <person name="Franke A."/>
            <person name="Friedrich D."/>
            <person name="Gadbois L."/>
            <person name="Gearin G."/>
            <person name="Gearin C.R."/>
            <person name="Giannoukos G."/>
            <person name="Goode T."/>
            <person name="Graham J."/>
            <person name="Grandbois E."/>
            <person name="Grewal S."/>
            <person name="Gyaltsen K."/>
            <person name="Hafez N."/>
            <person name="Hagos B."/>
            <person name="Hall J."/>
            <person name="Henson C."/>
            <person name="Hollinger A."/>
            <person name="Honan T."/>
            <person name="Huard M.D."/>
            <person name="Hughes L."/>
            <person name="Hurhula B."/>
            <person name="Husby M.E."/>
            <person name="Kamat A."/>
            <person name="Kanga B."/>
            <person name="Kashin S."/>
            <person name="Khazanovich D."/>
            <person name="Kisner P."/>
            <person name="Lance K."/>
            <person name="Lara M."/>
            <person name="Lee W."/>
            <person name="Lennon N."/>
            <person name="Letendre F."/>
            <person name="LeVine R."/>
            <person name="Lipovsky A."/>
            <person name="Liu X."/>
            <person name="Liu J."/>
            <person name="Liu S."/>
            <person name="Lokyitsang T."/>
            <person name="Lokyitsang Y."/>
            <person name="Lubonja R."/>
            <person name="Lui A."/>
            <person name="MacDonald P."/>
            <person name="Magnisalis V."/>
            <person name="Maru K."/>
            <person name="Matthews C."/>
            <person name="McCusker W."/>
            <person name="McDonough S."/>
            <person name="Mehta T."/>
            <person name="Meldrim J."/>
            <person name="Meneus L."/>
            <person name="Mihai O."/>
            <person name="Mihalev A."/>
            <person name="Mihova T."/>
            <person name="Mittelman R."/>
            <person name="Mlenga V."/>
            <person name="Montmayeur A."/>
            <person name="Mulrain L."/>
            <person name="Navidi A."/>
            <person name="Naylor J."/>
            <person name="Negash T."/>
            <person name="Nguyen T."/>
            <person name="Nguyen N."/>
            <person name="Nicol R."/>
            <person name="Norbu C."/>
            <person name="Norbu N."/>
            <person name="Novod N."/>
            <person name="O'Neill B."/>
            <person name="Osman S."/>
            <person name="Markiewicz E."/>
            <person name="Oyono O.L."/>
            <person name="Patti C."/>
            <person name="Phunkhang P."/>
            <person name="Pierre F."/>
            <person name="Priest M."/>
            <person name="Raghuraman S."/>
            <person name="Rege F."/>
            <person name="Reyes R."/>
            <person name="Rise C."/>
            <person name="Rogov P."/>
            <person name="Ross K."/>
            <person name="Ryan E."/>
            <person name="Settipalli S."/>
            <person name="Shea T."/>
            <person name="Sherpa N."/>
            <person name="Shi L."/>
            <person name="Shih D."/>
            <person name="Sparrow T."/>
            <person name="Spaulding J."/>
            <person name="Stalker J."/>
            <person name="Stange-Thomann N."/>
            <person name="Stavropoulos S."/>
            <person name="Stone C."/>
            <person name="Strader C."/>
            <person name="Tesfaye S."/>
            <person name="Thomson T."/>
            <person name="Thoulutsang Y."/>
            <person name="Thoulutsang D."/>
            <person name="Topham K."/>
            <person name="Topping I."/>
            <person name="Tsamla T."/>
            <person name="Vassiliev H."/>
            <person name="Vo A."/>
            <person name="Wangchuk T."/>
            <person name="Wangdi T."/>
            <person name="Weiand M."/>
            <person name="Wilkinson J."/>
            <person name="Wilson A."/>
            <person name="Yadav S."/>
            <person name="Young G."/>
            <person name="Yu Q."/>
            <person name="Zembek L."/>
            <person name="Zhong D."/>
            <person name="Zimmer A."/>
            <person name="Zwirko Z."/>
            <person name="Jaffe D.B."/>
            <person name="Alvarez P."/>
            <person name="Brockman W."/>
            <person name="Butler J."/>
            <person name="Chin C."/>
            <person name="Gnerre S."/>
            <person name="Grabherr M."/>
            <person name="Kleber M."/>
            <person name="Mauceli E."/>
            <person name="MacCallum I."/>
        </authorList>
    </citation>
    <scope>NUCLEOTIDE SEQUENCE [LARGE SCALE GENOMIC DNA]</scope>
    <source>
        <strain evidence="4">Tucson 15010-1051.87</strain>
    </source>
</reference>
<protein>
    <submittedName>
        <fullName evidence="3">Uncharacterized protein</fullName>
    </submittedName>
</protein>
<sequence>MRIFAILLGCAVFVLCMIKDSEAVVCTSPGVPTDCVDCTDELNADDAECLAITTDTTEATAAGSATTTTTTATTTAATATTVRSRRKPRRKVVRLTNLQYTNVRRIRVNRNRAPAASFKKRQNKARVVVVG</sequence>
<feature type="signal peptide" evidence="2">
    <location>
        <begin position="1"/>
        <end position="23"/>
    </location>
</feature>
<dbReference type="OrthoDB" id="7872698at2759"/>
<dbReference type="AlphaFoldDB" id="B4LVU5"/>
<feature type="chain" id="PRO_5002814095" evidence="2">
    <location>
        <begin position="24"/>
        <end position="131"/>
    </location>
</feature>
<dbReference type="OMA" id="VNRNRAP"/>
<organism evidence="3 4">
    <name type="scientific">Drosophila virilis</name>
    <name type="common">Fruit fly</name>
    <dbReference type="NCBI Taxonomy" id="7244"/>
    <lineage>
        <taxon>Eukaryota</taxon>
        <taxon>Metazoa</taxon>
        <taxon>Ecdysozoa</taxon>
        <taxon>Arthropoda</taxon>
        <taxon>Hexapoda</taxon>
        <taxon>Insecta</taxon>
        <taxon>Pterygota</taxon>
        <taxon>Neoptera</taxon>
        <taxon>Endopterygota</taxon>
        <taxon>Diptera</taxon>
        <taxon>Brachycera</taxon>
        <taxon>Muscomorpha</taxon>
        <taxon>Ephydroidea</taxon>
        <taxon>Drosophilidae</taxon>
        <taxon>Drosophila</taxon>
    </lineage>
</organism>
<feature type="region of interest" description="Disordered" evidence="1">
    <location>
        <begin position="60"/>
        <end position="88"/>
    </location>
</feature>
<evidence type="ECO:0000256" key="2">
    <source>
        <dbReference type="SAM" id="SignalP"/>
    </source>
</evidence>
<dbReference type="InParanoid" id="B4LVU5"/>
<dbReference type="EMBL" id="CH940650">
    <property type="protein sequence ID" value="EDW67550.1"/>
    <property type="molecule type" value="Genomic_DNA"/>
</dbReference>
<dbReference type="Proteomes" id="UP000008792">
    <property type="component" value="Unassembled WGS sequence"/>
</dbReference>
<keyword evidence="4" id="KW-1185">Reference proteome</keyword>
<evidence type="ECO:0000313" key="3">
    <source>
        <dbReference type="EMBL" id="EDW67550.1"/>
    </source>
</evidence>
<accession>B4LVU5</accession>
<dbReference type="HOGENOM" id="CLU_148242_0_0_1"/>
<feature type="compositionally biased region" description="Low complexity" evidence="1">
    <location>
        <begin position="60"/>
        <end position="82"/>
    </location>
</feature>
<proteinExistence type="predicted"/>
<dbReference type="PhylomeDB" id="B4LVU5"/>
<evidence type="ECO:0000313" key="4">
    <source>
        <dbReference type="Proteomes" id="UP000008792"/>
    </source>
</evidence>